<dbReference type="Pfam" id="PF08007">
    <property type="entry name" value="JmjC_2"/>
    <property type="match status" value="1"/>
</dbReference>
<protein>
    <recommendedName>
        <fullName evidence="14">Bifunctional lysine-specific demethylase and histidyl-hydroxylase</fullName>
        <ecNumber evidence="14">1.14.11.27</ecNumber>
    </recommendedName>
</protein>
<keyword evidence="8 14" id="KW-0408">Iron</keyword>
<dbReference type="Gene3D" id="3.90.930.40">
    <property type="match status" value="1"/>
</dbReference>
<evidence type="ECO:0000256" key="8">
    <source>
        <dbReference type="ARBA" id="ARBA00023004"/>
    </source>
</evidence>
<keyword evidence="5" id="KW-0156">Chromatin regulator</keyword>
<evidence type="ECO:0000256" key="3">
    <source>
        <dbReference type="ARBA" id="ARBA00022491"/>
    </source>
</evidence>
<dbReference type="Gene3D" id="2.60.120.650">
    <property type="entry name" value="Cupin"/>
    <property type="match status" value="1"/>
</dbReference>
<evidence type="ECO:0000256" key="14">
    <source>
        <dbReference type="RuleBase" id="RU366061"/>
    </source>
</evidence>
<comment type="cofactor">
    <cofactor evidence="14">
        <name>Fe(2+)</name>
        <dbReference type="ChEBI" id="CHEBI:29033"/>
    </cofactor>
    <text evidence="14">Binds 1 Fe(2+) ion per subunit.</text>
</comment>
<dbReference type="Gene3D" id="1.10.10.1500">
    <property type="entry name" value="JmjC domain-containing ribosomal oxygenase (ROX), dimer domain"/>
    <property type="match status" value="1"/>
</dbReference>
<evidence type="ECO:0000259" key="16">
    <source>
        <dbReference type="PROSITE" id="PS51184"/>
    </source>
</evidence>
<feature type="domain" description="JmjC" evidence="16">
    <location>
        <begin position="270"/>
        <end position="415"/>
    </location>
</feature>
<comment type="catalytic activity">
    <reaction evidence="13 14">
        <text>N(6),N(6)-dimethyl-L-lysyl(36)-[histone H3] + 2 2-oxoglutarate + 2 O2 = L-lysyl(36)-[histone H3] + 2 formaldehyde + 2 succinate + 2 CO2</text>
        <dbReference type="Rhea" id="RHEA:42032"/>
        <dbReference type="Rhea" id="RHEA-COMP:9785"/>
        <dbReference type="Rhea" id="RHEA-COMP:9787"/>
        <dbReference type="ChEBI" id="CHEBI:15379"/>
        <dbReference type="ChEBI" id="CHEBI:16526"/>
        <dbReference type="ChEBI" id="CHEBI:16810"/>
        <dbReference type="ChEBI" id="CHEBI:16842"/>
        <dbReference type="ChEBI" id="CHEBI:29969"/>
        <dbReference type="ChEBI" id="CHEBI:30031"/>
        <dbReference type="ChEBI" id="CHEBI:61976"/>
        <dbReference type="EC" id="1.14.11.27"/>
    </reaction>
</comment>
<dbReference type="InterPro" id="IPR003347">
    <property type="entry name" value="JmjC_dom"/>
</dbReference>
<dbReference type="SMART" id="SM00558">
    <property type="entry name" value="JmjC"/>
    <property type="match status" value="1"/>
</dbReference>
<evidence type="ECO:0000256" key="13">
    <source>
        <dbReference type="ARBA" id="ARBA00047915"/>
    </source>
</evidence>
<dbReference type="PANTHER" id="PTHR13096:SF8">
    <property type="entry name" value="RIBOSOMAL OXYGENASE 1"/>
    <property type="match status" value="1"/>
</dbReference>
<dbReference type="GO" id="GO:0005506">
    <property type="term" value="F:iron ion binding"/>
    <property type="evidence" value="ECO:0007669"/>
    <property type="project" value="UniProtKB-UniRule"/>
</dbReference>
<keyword evidence="18" id="KW-1185">Reference proteome</keyword>
<dbReference type="Pfam" id="PF21233">
    <property type="entry name" value="WHD_RIOX1"/>
    <property type="match status" value="1"/>
</dbReference>
<dbReference type="Proteomes" id="UP001168990">
    <property type="component" value="Unassembled WGS sequence"/>
</dbReference>
<comment type="function">
    <text evidence="12">Oxygenase that can act as both a histone lysine demethylase and a ribosomal histidine hydroxylase. Specifically demethylates 'Lys-4' (H3K4me) and 'Lys-36' (H3K36me) of histone H3, thereby playing a central role in histone code.</text>
</comment>
<keyword evidence="4 14" id="KW-0479">Metal-binding</keyword>
<evidence type="ECO:0000256" key="11">
    <source>
        <dbReference type="ARBA" id="ARBA00023242"/>
    </source>
</evidence>
<dbReference type="InterPro" id="IPR039994">
    <property type="entry name" value="NO66-like"/>
</dbReference>
<accession>A0AA39FM22</accession>
<sequence>MSSPITPLSAFAIYSTKRKSLSPGTTKKNNKKEAGIKVETHKSPLAKPQQIPSNQLASFSPSVVLNRLNSSSNGINENNISPIIKTINEQKSQDEISKKLSKVIMKDKKLSVKNNASKVAKNGQKVKPKLRIVLKTSKKASRNHKLQRKMKKTIHVPSAMKLIDEVERKNNFNPLKDTSRTFQWLIHPFPIEDFFQNNWEKTPVHIKRSIPNYYSALMSTSMIDDILRKNNILYTKNLDITSYSNGQRETHNPQGRALPSVVWDYYSNGCSIRMLNPQTYIKKIHTLNATLQELFGCFVGSNFYLTPPGSQGFAPHYDDIEAFILQIEGKKHWRLYNPRSQSEYLPRYSSDNFKPSEIGEPIIDVILNPGDLLYFPRGTIHQGETLDDSHSLHLTLSVYQKNSWGDYLEKLLPAALSTAIANNSELREGLPLNYPNKLGCVYKNQNKDEEFRKNFIKKTKMLLHKVIENIDVDAAVDAMAMGHIHDFLPPILTPIELECSVLEDGERMGVNGEIENRVEIEPDTRIRLARSHSVRLVEKENIYRLYYSADNSKEYHEYEVQFLEVGKDLAPAVAKIISVYPEFIKVDELPVEGEDNKVQVARDLWEKCIIVTEVPLPIVD</sequence>
<keyword evidence="7 14" id="KW-0560">Oxidoreductase</keyword>
<gene>
    <name evidence="17" type="ORF">PV328_005176</name>
</gene>
<dbReference type="EMBL" id="JAQQBS010000002">
    <property type="protein sequence ID" value="KAK0171769.1"/>
    <property type="molecule type" value="Genomic_DNA"/>
</dbReference>
<keyword evidence="6 14" id="KW-0223">Dioxygenase</keyword>
<name>A0AA39FM22_9HYME</name>
<evidence type="ECO:0000256" key="12">
    <source>
        <dbReference type="ARBA" id="ARBA00025670"/>
    </source>
</evidence>
<evidence type="ECO:0000256" key="6">
    <source>
        <dbReference type="ARBA" id="ARBA00022964"/>
    </source>
</evidence>
<reference evidence="17" key="2">
    <citation type="submission" date="2023-03" db="EMBL/GenBank/DDBJ databases">
        <authorList>
            <person name="Inwood S.N."/>
            <person name="Skelly J.G."/>
            <person name="Guhlin J."/>
            <person name="Harrop T.W.R."/>
            <person name="Goldson S.G."/>
            <person name="Dearden P.K."/>
        </authorList>
    </citation>
    <scope>NUCLEOTIDE SEQUENCE</scope>
    <source>
        <strain evidence="17">Irish</strain>
        <tissue evidence="17">Whole body</tissue>
    </source>
</reference>
<comment type="similarity">
    <text evidence="2">Belongs to the ROX family. NO66 subfamily.</text>
</comment>
<evidence type="ECO:0000256" key="5">
    <source>
        <dbReference type="ARBA" id="ARBA00022853"/>
    </source>
</evidence>
<comment type="caution">
    <text evidence="17">The sequence shown here is derived from an EMBL/GenBank/DDBJ whole genome shotgun (WGS) entry which is preliminary data.</text>
</comment>
<dbReference type="SUPFAM" id="SSF51197">
    <property type="entry name" value="Clavaminate synthase-like"/>
    <property type="match status" value="1"/>
</dbReference>
<keyword evidence="9 14" id="KW-0805">Transcription regulation</keyword>
<proteinExistence type="inferred from homology"/>
<evidence type="ECO:0000256" key="7">
    <source>
        <dbReference type="ARBA" id="ARBA00023002"/>
    </source>
</evidence>
<dbReference type="PANTHER" id="PTHR13096">
    <property type="entry name" value="MINA53 MYC INDUCED NUCLEAR ANTIGEN"/>
    <property type="match status" value="1"/>
</dbReference>
<keyword evidence="3" id="KW-0678">Repressor</keyword>
<dbReference type="AlphaFoldDB" id="A0AA39FM22"/>
<reference evidence="17" key="1">
    <citation type="journal article" date="2023" name="bioRxiv">
        <title>Scaffold-level genome assemblies of two parasitoid biocontrol wasps reveal the parthenogenesis mechanism and an associated novel virus.</title>
        <authorList>
            <person name="Inwood S."/>
            <person name="Skelly J."/>
            <person name="Guhlin J."/>
            <person name="Harrop T."/>
            <person name="Goldson S."/>
            <person name="Dearden P."/>
        </authorList>
    </citation>
    <scope>NUCLEOTIDE SEQUENCE</scope>
    <source>
        <strain evidence="17">Irish</strain>
        <tissue evidence="17">Whole body</tissue>
    </source>
</reference>
<dbReference type="GO" id="GO:0005730">
    <property type="term" value="C:nucleolus"/>
    <property type="evidence" value="ECO:0007669"/>
    <property type="project" value="TreeGrafter"/>
</dbReference>
<dbReference type="InterPro" id="IPR049043">
    <property type="entry name" value="WHD_RIOX1"/>
</dbReference>
<dbReference type="PROSITE" id="PS51184">
    <property type="entry name" value="JMJC"/>
    <property type="match status" value="1"/>
</dbReference>
<evidence type="ECO:0000256" key="9">
    <source>
        <dbReference type="ARBA" id="ARBA00023015"/>
    </source>
</evidence>
<dbReference type="EC" id="1.14.11.27" evidence="14"/>
<evidence type="ECO:0000313" key="18">
    <source>
        <dbReference type="Proteomes" id="UP001168990"/>
    </source>
</evidence>
<keyword evidence="10 14" id="KW-0804">Transcription</keyword>
<feature type="region of interest" description="Disordered" evidence="15">
    <location>
        <begin position="19"/>
        <end position="53"/>
    </location>
</feature>
<feature type="compositionally biased region" description="Basic and acidic residues" evidence="15">
    <location>
        <begin position="31"/>
        <end position="42"/>
    </location>
</feature>
<dbReference type="FunFam" id="2.60.120.650:FF:000013">
    <property type="entry name" value="Ribosomal oxygenase 1"/>
    <property type="match status" value="1"/>
</dbReference>
<keyword evidence="11 14" id="KW-0539">Nucleus</keyword>
<dbReference type="GO" id="GO:0032453">
    <property type="term" value="F:histone H3K4 demethylase activity"/>
    <property type="evidence" value="ECO:0007669"/>
    <property type="project" value="TreeGrafter"/>
</dbReference>
<evidence type="ECO:0000256" key="15">
    <source>
        <dbReference type="SAM" id="MobiDB-lite"/>
    </source>
</evidence>
<evidence type="ECO:0000256" key="1">
    <source>
        <dbReference type="ARBA" id="ARBA00004123"/>
    </source>
</evidence>
<dbReference type="FunFam" id="3.90.930.40:FF:000001">
    <property type="entry name" value="ribosomal oxygenase 1 isoform X1"/>
    <property type="match status" value="1"/>
</dbReference>
<evidence type="ECO:0000256" key="10">
    <source>
        <dbReference type="ARBA" id="ARBA00023163"/>
    </source>
</evidence>
<organism evidence="17 18">
    <name type="scientific">Microctonus aethiopoides</name>
    <dbReference type="NCBI Taxonomy" id="144406"/>
    <lineage>
        <taxon>Eukaryota</taxon>
        <taxon>Metazoa</taxon>
        <taxon>Ecdysozoa</taxon>
        <taxon>Arthropoda</taxon>
        <taxon>Hexapoda</taxon>
        <taxon>Insecta</taxon>
        <taxon>Pterygota</taxon>
        <taxon>Neoptera</taxon>
        <taxon>Endopterygota</taxon>
        <taxon>Hymenoptera</taxon>
        <taxon>Apocrita</taxon>
        <taxon>Ichneumonoidea</taxon>
        <taxon>Braconidae</taxon>
        <taxon>Euphorinae</taxon>
        <taxon>Microctonus</taxon>
    </lineage>
</organism>
<comment type="subcellular location">
    <subcellularLocation>
        <location evidence="1 14">Nucleus</location>
    </subcellularLocation>
</comment>
<evidence type="ECO:0000256" key="2">
    <source>
        <dbReference type="ARBA" id="ARBA00010309"/>
    </source>
</evidence>
<evidence type="ECO:0000256" key="4">
    <source>
        <dbReference type="ARBA" id="ARBA00022723"/>
    </source>
</evidence>
<dbReference type="GO" id="GO:0140680">
    <property type="term" value="F:histone H3K36me/H3K36me2 demethylase activity"/>
    <property type="evidence" value="ECO:0007669"/>
    <property type="project" value="UniProtKB-EC"/>
</dbReference>
<evidence type="ECO:0000313" key="17">
    <source>
        <dbReference type="EMBL" id="KAK0171769.1"/>
    </source>
</evidence>